<proteinExistence type="predicted"/>
<evidence type="ECO:0000313" key="6">
    <source>
        <dbReference type="EMBL" id="KAF5404014.1"/>
    </source>
</evidence>
<feature type="transmembrane region" description="Helical" evidence="5">
    <location>
        <begin position="252"/>
        <end position="270"/>
    </location>
</feature>
<comment type="caution">
    <text evidence="6">The sequence shown here is derived from an EMBL/GenBank/DDBJ whole genome shotgun (WGS) entry which is preliminary data.</text>
</comment>
<dbReference type="Proteomes" id="UP000748531">
    <property type="component" value="Unassembled WGS sequence"/>
</dbReference>
<accession>A0A8J4TFU7</accession>
<reference evidence="6" key="1">
    <citation type="submission" date="2019-05" db="EMBL/GenBank/DDBJ databases">
        <title>Annotation for the trematode Paragonimus heterotremus.</title>
        <authorList>
            <person name="Choi Y.-J."/>
        </authorList>
    </citation>
    <scope>NUCLEOTIDE SEQUENCE</scope>
    <source>
        <strain evidence="6">LC</strain>
    </source>
</reference>
<keyword evidence="2 5" id="KW-0812">Transmembrane</keyword>
<dbReference type="OrthoDB" id="10016273at2759"/>
<sequence>MRIGTNTLLGCLTILTAASLVVSGFHLINYFIVRNGDSEKMTQPMLRNVNNQYIGITPVFNSSNWTNGYNKFAEMLFVNVGKCFAPAFGISAGVLLGVAAQSEFLLAVFNVLLAVLDACEIITFIVGLVDSNVWRIGLKEFLTDTQKRFVGANATNFESVFWNYIQNNDHCCGIHNPNEWNTTVVNWTRTVTYSTINFSLHVPLSCCRALRRGVPPNCILTSELSNTIFNQGCLENVGWNLYYLDATDLKRVYGAFIIMHMAIVVLYIAYRQLRRKEMRIYLF</sequence>
<dbReference type="Pfam" id="PF00335">
    <property type="entry name" value="Tetraspanin"/>
    <property type="match status" value="1"/>
</dbReference>
<name>A0A8J4TFU7_9TREM</name>
<feature type="transmembrane region" description="Helical" evidence="5">
    <location>
        <begin position="7"/>
        <end position="32"/>
    </location>
</feature>
<dbReference type="AlphaFoldDB" id="A0A8J4TFU7"/>
<feature type="transmembrane region" description="Helical" evidence="5">
    <location>
        <begin position="105"/>
        <end position="129"/>
    </location>
</feature>
<dbReference type="InterPro" id="IPR008952">
    <property type="entry name" value="Tetraspanin_EC2_sf"/>
</dbReference>
<dbReference type="InterPro" id="IPR018499">
    <property type="entry name" value="Tetraspanin/Peripherin"/>
</dbReference>
<evidence type="ECO:0000256" key="2">
    <source>
        <dbReference type="ARBA" id="ARBA00022692"/>
    </source>
</evidence>
<keyword evidence="7" id="KW-1185">Reference proteome</keyword>
<evidence type="ECO:0000256" key="5">
    <source>
        <dbReference type="SAM" id="Phobius"/>
    </source>
</evidence>
<gene>
    <name evidence="6" type="ORF">PHET_02407</name>
</gene>
<organism evidence="6 7">
    <name type="scientific">Paragonimus heterotremus</name>
    <dbReference type="NCBI Taxonomy" id="100268"/>
    <lineage>
        <taxon>Eukaryota</taxon>
        <taxon>Metazoa</taxon>
        <taxon>Spiralia</taxon>
        <taxon>Lophotrochozoa</taxon>
        <taxon>Platyhelminthes</taxon>
        <taxon>Trematoda</taxon>
        <taxon>Digenea</taxon>
        <taxon>Plagiorchiida</taxon>
        <taxon>Troglotremata</taxon>
        <taxon>Troglotrematidae</taxon>
        <taxon>Paragonimus</taxon>
    </lineage>
</organism>
<evidence type="ECO:0000256" key="4">
    <source>
        <dbReference type="ARBA" id="ARBA00023136"/>
    </source>
</evidence>
<protein>
    <recommendedName>
        <fullName evidence="8">Tetraspanin</fullName>
    </recommendedName>
</protein>
<evidence type="ECO:0008006" key="8">
    <source>
        <dbReference type="Google" id="ProtNLM"/>
    </source>
</evidence>
<evidence type="ECO:0000313" key="7">
    <source>
        <dbReference type="Proteomes" id="UP000748531"/>
    </source>
</evidence>
<dbReference type="GO" id="GO:0016020">
    <property type="term" value="C:membrane"/>
    <property type="evidence" value="ECO:0007669"/>
    <property type="project" value="UniProtKB-SubCell"/>
</dbReference>
<keyword evidence="3 5" id="KW-1133">Transmembrane helix</keyword>
<evidence type="ECO:0000256" key="1">
    <source>
        <dbReference type="ARBA" id="ARBA00004141"/>
    </source>
</evidence>
<dbReference type="EMBL" id="LUCH01000930">
    <property type="protein sequence ID" value="KAF5404014.1"/>
    <property type="molecule type" value="Genomic_DNA"/>
</dbReference>
<dbReference type="SUPFAM" id="SSF48652">
    <property type="entry name" value="Tetraspanin"/>
    <property type="match status" value="1"/>
</dbReference>
<evidence type="ECO:0000256" key="3">
    <source>
        <dbReference type="ARBA" id="ARBA00022989"/>
    </source>
</evidence>
<feature type="transmembrane region" description="Helical" evidence="5">
    <location>
        <begin position="76"/>
        <end position="98"/>
    </location>
</feature>
<comment type="subcellular location">
    <subcellularLocation>
        <location evidence="1">Membrane</location>
        <topology evidence="1">Multi-pass membrane protein</topology>
    </subcellularLocation>
</comment>
<keyword evidence="4 5" id="KW-0472">Membrane</keyword>
<dbReference type="Gene3D" id="1.10.1450.10">
    <property type="entry name" value="Tetraspanin"/>
    <property type="match status" value="1"/>
</dbReference>